<reference evidence="1 2" key="1">
    <citation type="journal article" date="2020" name="Microb. Genom.">
        <title>Genetic diversity of clinical and environmental Mucorales isolates obtained from an investigation of mucormycosis cases among solid organ transplant recipients.</title>
        <authorList>
            <person name="Nguyen M.H."/>
            <person name="Kaul D."/>
            <person name="Muto C."/>
            <person name="Cheng S.J."/>
            <person name="Richter R.A."/>
            <person name="Bruno V.M."/>
            <person name="Liu G."/>
            <person name="Beyhan S."/>
            <person name="Sundermann A.J."/>
            <person name="Mounaud S."/>
            <person name="Pasculle A.W."/>
            <person name="Nierman W.C."/>
            <person name="Driscoll E."/>
            <person name="Cumbie R."/>
            <person name="Clancy C.J."/>
            <person name="Dupont C.L."/>
        </authorList>
    </citation>
    <scope>NUCLEOTIDE SEQUENCE [LARGE SCALE GENOMIC DNA]</scope>
    <source>
        <strain evidence="1 2">GL24</strain>
    </source>
</reference>
<proteinExistence type="predicted"/>
<accession>A0A9P6XUW6</accession>
<organism evidence="1 2">
    <name type="scientific">Rhizopus delemar</name>
    <dbReference type="NCBI Taxonomy" id="936053"/>
    <lineage>
        <taxon>Eukaryota</taxon>
        <taxon>Fungi</taxon>
        <taxon>Fungi incertae sedis</taxon>
        <taxon>Mucoromycota</taxon>
        <taxon>Mucoromycotina</taxon>
        <taxon>Mucoromycetes</taxon>
        <taxon>Mucorales</taxon>
        <taxon>Mucorineae</taxon>
        <taxon>Rhizopodaceae</taxon>
        <taxon>Rhizopus</taxon>
    </lineage>
</organism>
<comment type="caution">
    <text evidence="1">The sequence shown here is derived from an EMBL/GenBank/DDBJ whole genome shotgun (WGS) entry which is preliminary data.</text>
</comment>
<evidence type="ECO:0000313" key="2">
    <source>
        <dbReference type="Proteomes" id="UP000740926"/>
    </source>
</evidence>
<protein>
    <submittedName>
        <fullName evidence="1">Uncharacterized protein</fullName>
    </submittedName>
</protein>
<evidence type="ECO:0000313" key="1">
    <source>
        <dbReference type="EMBL" id="KAG1533043.1"/>
    </source>
</evidence>
<gene>
    <name evidence="1" type="ORF">G6F50_016000</name>
</gene>
<keyword evidence="2" id="KW-1185">Reference proteome</keyword>
<sequence length="127" mass="13366">MVDLPGEFGRPATAPGQVVLQRFAAHPRLAQRAGGIAVEGQQQAATGRPVQAMDQEDRAAQLLTQAVGQEIVFATGQLAVVDHQPGRLVDHGQALIQMQQLQGCGFGLDRSEGVRFGAHGRIIGAGH</sequence>
<name>A0A9P6XUW6_9FUNG</name>
<dbReference type="AlphaFoldDB" id="A0A9P6XUW6"/>
<dbReference type="Proteomes" id="UP000740926">
    <property type="component" value="Unassembled WGS sequence"/>
</dbReference>
<dbReference type="EMBL" id="JAANIU010009498">
    <property type="protein sequence ID" value="KAG1533043.1"/>
    <property type="molecule type" value="Genomic_DNA"/>
</dbReference>